<comment type="caution">
    <text evidence="1">The sequence shown here is derived from an EMBL/GenBank/DDBJ whole genome shotgun (WGS) entry which is preliminary data.</text>
</comment>
<dbReference type="Proteomes" id="UP000028401">
    <property type="component" value="Unassembled WGS sequence"/>
</dbReference>
<gene>
    <name evidence="1" type="ORF">U725_02693</name>
</gene>
<sequence length="115" mass="12167">TGPYVSVTPTGIVNSVDVSWTTIGSYAAYRRDGRVVTIRVVGAKTSATGDIYIGTIPLKDCPAASVMGTALAWSASVANDKHIQINGLNQRNSGKVTILSAAANQEYTFQLTYQI</sequence>
<protein>
    <submittedName>
        <fullName evidence="1">Uncharacterized protein</fullName>
    </submittedName>
</protein>
<dbReference type="RefSeq" id="WP_042749049.1">
    <property type="nucleotide sequence ID" value="NZ_AZSI01000218.1"/>
</dbReference>
<organism evidence="1 2">
    <name type="scientific">Lactococcus cremoris subsp. cremoris GE214</name>
    <dbReference type="NCBI Taxonomy" id="1415168"/>
    <lineage>
        <taxon>Bacteria</taxon>
        <taxon>Bacillati</taxon>
        <taxon>Bacillota</taxon>
        <taxon>Bacilli</taxon>
        <taxon>Lactobacillales</taxon>
        <taxon>Streptococcaceae</taxon>
        <taxon>Lactococcus</taxon>
        <taxon>Lactococcus cremoris subsp. cremoris</taxon>
    </lineage>
</organism>
<reference evidence="1 2" key="1">
    <citation type="submission" date="2014-06" db="EMBL/GenBank/DDBJ databases">
        <title>Draft genome sequence of the putrescine producing strain Lactococcus lactis subsp cremoris GE214.</title>
        <authorList>
            <person name="Ladero V."/>
            <person name="Linares D.M."/>
            <person name="del Rio B."/>
            <person name="Mayo B."/>
            <person name="Martin M.C."/>
            <person name="Fernandez M."/>
            <person name="Alvarez M.A."/>
        </authorList>
    </citation>
    <scope>NUCLEOTIDE SEQUENCE [LARGE SCALE GENOMIC DNA]</scope>
    <source>
        <strain evidence="1 2">GE214</strain>
    </source>
</reference>
<evidence type="ECO:0000313" key="2">
    <source>
        <dbReference type="Proteomes" id="UP000028401"/>
    </source>
</evidence>
<name>A0A084A799_LACLC</name>
<evidence type="ECO:0000313" key="1">
    <source>
        <dbReference type="EMBL" id="KEY61178.1"/>
    </source>
</evidence>
<accession>A0A084A799</accession>
<feature type="non-terminal residue" evidence="1">
    <location>
        <position position="1"/>
    </location>
</feature>
<proteinExistence type="predicted"/>
<dbReference type="EMBL" id="AZSI01000218">
    <property type="protein sequence ID" value="KEY61178.1"/>
    <property type="molecule type" value="Genomic_DNA"/>
</dbReference>
<dbReference type="AlphaFoldDB" id="A0A084A799"/>